<evidence type="ECO:0000313" key="16">
    <source>
        <dbReference type="EMBL" id="MDQ0222792.1"/>
    </source>
</evidence>
<dbReference type="PRINTS" id="PR00701">
    <property type="entry name" value="60KDINNERMP"/>
</dbReference>
<gene>
    <name evidence="12" type="primary">yidC</name>
    <name evidence="16" type="ORF">J2S23_001350</name>
</gene>
<keyword evidence="3 12" id="KW-1003">Cell membrane</keyword>
<reference evidence="16 17" key="1">
    <citation type="submission" date="2023-07" db="EMBL/GenBank/DDBJ databases">
        <title>Genomic Encyclopedia of Type Strains, Phase IV (KMG-IV): sequencing the most valuable type-strain genomes for metagenomic binning, comparative biology and taxonomic classification.</title>
        <authorList>
            <person name="Goeker M."/>
        </authorList>
    </citation>
    <scope>NUCLEOTIDE SEQUENCE [LARGE SCALE GENOMIC DNA]</scope>
    <source>
        <strain evidence="16 17">DSM 105143</strain>
    </source>
</reference>
<dbReference type="EMBL" id="JAUSTM010000012">
    <property type="protein sequence ID" value="MDQ0222792.1"/>
    <property type="molecule type" value="Genomic_DNA"/>
</dbReference>
<feature type="transmembrane region" description="Helical" evidence="12">
    <location>
        <begin position="52"/>
        <end position="77"/>
    </location>
</feature>
<evidence type="ECO:0000256" key="11">
    <source>
        <dbReference type="ARBA" id="ARBA00023288"/>
    </source>
</evidence>
<dbReference type="InterPro" id="IPR023060">
    <property type="entry name" value="YidC/YidC1/YidC2_Firmicutes"/>
</dbReference>
<dbReference type="InterPro" id="IPR047196">
    <property type="entry name" value="YidC_ALB_C"/>
</dbReference>
<evidence type="ECO:0000256" key="3">
    <source>
        <dbReference type="ARBA" id="ARBA00022475"/>
    </source>
</evidence>
<keyword evidence="8 12" id="KW-0472">Membrane</keyword>
<comment type="function">
    <text evidence="12">Required for the insertion and/or proper folding and/or complex formation of integral membrane proteins into the membrane. Involved in integration of membrane proteins that insert both dependently and independently of the Sec translocase complex, as well as at least some lipoproteins.</text>
</comment>
<comment type="subcellular location">
    <subcellularLocation>
        <location evidence="1 12">Cell membrane</location>
        <topology evidence="1 12">Multi-pass membrane protein</topology>
    </subcellularLocation>
</comment>
<dbReference type="RefSeq" id="WP_307121973.1">
    <property type="nucleotide sequence ID" value="NZ_JAUSTM010000012.1"/>
</dbReference>
<dbReference type="PROSITE" id="PS51257">
    <property type="entry name" value="PROKAR_LIPOPROTEIN"/>
    <property type="match status" value="1"/>
</dbReference>
<feature type="domain" description="Membrane insertase YidC/Oxa/ALB C-terminal" evidence="15">
    <location>
        <begin position="60"/>
        <end position="239"/>
    </location>
</feature>
<dbReference type="Pfam" id="PF02096">
    <property type="entry name" value="60KD_IMP"/>
    <property type="match status" value="1"/>
</dbReference>
<evidence type="ECO:0000256" key="12">
    <source>
        <dbReference type="HAMAP-Rule" id="MF_01811"/>
    </source>
</evidence>
<evidence type="ECO:0000256" key="2">
    <source>
        <dbReference type="ARBA" id="ARBA00022448"/>
    </source>
</evidence>
<evidence type="ECO:0000256" key="9">
    <source>
        <dbReference type="ARBA" id="ARBA00023139"/>
    </source>
</evidence>
<sequence>MKRTTKLMTLLAGSALFLSACAQTPANQSMITSESTGFWNQFVYYFAEAIRFLSFGGSIGIGIILFTILIRTLLLPLSKMQIASSRKMQELQPQLKELKEKYPSREDMTLLNEETQRLYKEAGVNPMASMIPTFIQLPILMALFQALSRVEFLRTGHFLWLNLSEQDPTYVLPVLAAIFTFLSSWLMNKAQLEKNGMMSVMTYGFPIMIFFFAVSASSGVALYWTVSNAYQVFQTLLFNNPFKIIAEREEKRREEKERQAKIRRAQKKALKKRK</sequence>
<evidence type="ECO:0000256" key="6">
    <source>
        <dbReference type="ARBA" id="ARBA00022927"/>
    </source>
</evidence>
<evidence type="ECO:0000256" key="8">
    <source>
        <dbReference type="ARBA" id="ARBA00023136"/>
    </source>
</evidence>
<keyword evidence="10 12" id="KW-0143">Chaperone</keyword>
<dbReference type="PANTHER" id="PTHR12428">
    <property type="entry name" value="OXA1"/>
    <property type="match status" value="1"/>
</dbReference>
<dbReference type="HAMAP" id="MF_01811">
    <property type="entry name" value="YidC_type2"/>
    <property type="match status" value="1"/>
</dbReference>
<keyword evidence="2 12" id="KW-0813">Transport</keyword>
<feature type="transmembrane region" description="Helical" evidence="12">
    <location>
        <begin position="200"/>
        <end position="224"/>
    </location>
</feature>
<keyword evidence="4 12" id="KW-0812">Transmembrane</keyword>
<dbReference type="InterPro" id="IPR028055">
    <property type="entry name" value="YidC/Oxa/ALB_C"/>
</dbReference>
<keyword evidence="17" id="KW-1185">Reference proteome</keyword>
<keyword evidence="9" id="KW-0564">Palmitate</keyword>
<keyword evidence="6 12" id="KW-0653">Protein transport</keyword>
<name>A0ABT9YS25_9STRE</name>
<feature type="chain" id="PRO_5046195028" description="Membrane protein insertase YidC" evidence="14">
    <location>
        <begin position="23"/>
        <end position="274"/>
    </location>
</feature>
<dbReference type="CDD" id="cd20070">
    <property type="entry name" value="5TM_YidC_Alb3"/>
    <property type="match status" value="1"/>
</dbReference>
<keyword evidence="7 12" id="KW-1133">Transmembrane helix</keyword>
<evidence type="ECO:0000256" key="7">
    <source>
        <dbReference type="ARBA" id="ARBA00022989"/>
    </source>
</evidence>
<evidence type="ECO:0000256" key="1">
    <source>
        <dbReference type="ARBA" id="ARBA00004651"/>
    </source>
</evidence>
<proteinExistence type="inferred from homology"/>
<comment type="similarity">
    <text evidence="12">Belongs to the OXA1/ALB3/YidC family. Type 2 subfamily.</text>
</comment>
<evidence type="ECO:0000256" key="14">
    <source>
        <dbReference type="SAM" id="SignalP"/>
    </source>
</evidence>
<keyword evidence="5 12" id="KW-0732">Signal</keyword>
<evidence type="ECO:0000256" key="10">
    <source>
        <dbReference type="ARBA" id="ARBA00023186"/>
    </source>
</evidence>
<evidence type="ECO:0000256" key="5">
    <source>
        <dbReference type="ARBA" id="ARBA00022729"/>
    </source>
</evidence>
<feature type="transmembrane region" description="Helical" evidence="12">
    <location>
        <begin position="168"/>
        <end position="188"/>
    </location>
</feature>
<accession>A0ABT9YS25</accession>
<dbReference type="PANTHER" id="PTHR12428:SF65">
    <property type="entry name" value="CYTOCHROME C OXIDASE ASSEMBLY PROTEIN COX18, MITOCHONDRIAL"/>
    <property type="match status" value="1"/>
</dbReference>
<feature type="signal peptide" evidence="14">
    <location>
        <begin position="1"/>
        <end position="22"/>
    </location>
</feature>
<comment type="caution">
    <text evidence="16">The sequence shown here is derived from an EMBL/GenBank/DDBJ whole genome shotgun (WGS) entry which is preliminary data.</text>
</comment>
<feature type="region of interest" description="Disordered" evidence="13">
    <location>
        <begin position="250"/>
        <end position="274"/>
    </location>
</feature>
<dbReference type="Proteomes" id="UP001223079">
    <property type="component" value="Unassembled WGS sequence"/>
</dbReference>
<dbReference type="NCBIfam" id="TIGR03592">
    <property type="entry name" value="yidC_oxa1_cterm"/>
    <property type="match status" value="1"/>
</dbReference>
<evidence type="ECO:0000256" key="4">
    <source>
        <dbReference type="ARBA" id="ARBA00022692"/>
    </source>
</evidence>
<dbReference type="InterPro" id="IPR001708">
    <property type="entry name" value="YidC/ALB3/OXA1/COX18"/>
</dbReference>
<protein>
    <recommendedName>
        <fullName evidence="12">Membrane protein insertase YidC</fullName>
    </recommendedName>
    <alternativeName>
        <fullName evidence="12">Foldase YidC</fullName>
    </alternativeName>
    <alternativeName>
        <fullName evidence="12">Membrane integrase YidC</fullName>
    </alternativeName>
    <alternativeName>
        <fullName evidence="12">Membrane protein YidC</fullName>
    </alternativeName>
</protein>
<feature type="compositionally biased region" description="Basic residues" evidence="13">
    <location>
        <begin position="261"/>
        <end position="274"/>
    </location>
</feature>
<evidence type="ECO:0000256" key="13">
    <source>
        <dbReference type="SAM" id="MobiDB-lite"/>
    </source>
</evidence>
<keyword evidence="11 12" id="KW-0449">Lipoprotein</keyword>
<feature type="transmembrane region" description="Helical" evidence="12">
    <location>
        <begin position="127"/>
        <end position="148"/>
    </location>
</feature>
<feature type="compositionally biased region" description="Basic and acidic residues" evidence="13">
    <location>
        <begin position="250"/>
        <end position="260"/>
    </location>
</feature>
<organism evidence="16 17">
    <name type="scientific">Streptococcus moroccensis</name>
    <dbReference type="NCBI Taxonomy" id="1451356"/>
    <lineage>
        <taxon>Bacteria</taxon>
        <taxon>Bacillati</taxon>
        <taxon>Bacillota</taxon>
        <taxon>Bacilli</taxon>
        <taxon>Lactobacillales</taxon>
        <taxon>Streptococcaceae</taxon>
        <taxon>Streptococcus</taxon>
    </lineage>
</organism>
<evidence type="ECO:0000259" key="15">
    <source>
        <dbReference type="Pfam" id="PF02096"/>
    </source>
</evidence>
<evidence type="ECO:0000313" key="17">
    <source>
        <dbReference type="Proteomes" id="UP001223079"/>
    </source>
</evidence>